<reference evidence="2" key="2">
    <citation type="submission" date="2022-01" db="EMBL/GenBank/DDBJ databases">
        <authorList>
            <person name="Yamashiro T."/>
            <person name="Shiraishi A."/>
            <person name="Satake H."/>
            <person name="Nakayama K."/>
        </authorList>
    </citation>
    <scope>NUCLEOTIDE SEQUENCE</scope>
</reference>
<reference evidence="2" key="1">
    <citation type="journal article" date="2022" name="Int. J. Mol. Sci.">
        <title>Draft Genome of Tanacetum Coccineum: Genomic Comparison of Closely Related Tanacetum-Family Plants.</title>
        <authorList>
            <person name="Yamashiro T."/>
            <person name="Shiraishi A."/>
            <person name="Nakayama K."/>
            <person name="Satake H."/>
        </authorList>
    </citation>
    <scope>NUCLEOTIDE SEQUENCE</scope>
</reference>
<feature type="compositionally biased region" description="Basic and acidic residues" evidence="1">
    <location>
        <begin position="1"/>
        <end position="21"/>
    </location>
</feature>
<comment type="caution">
    <text evidence="2">The sequence shown here is derived from an EMBL/GenBank/DDBJ whole genome shotgun (WGS) entry which is preliminary data.</text>
</comment>
<gene>
    <name evidence="2" type="ORF">Tco_0819894</name>
</gene>
<accession>A0ABQ5A7W1</accession>
<dbReference type="Proteomes" id="UP001151760">
    <property type="component" value="Unassembled WGS sequence"/>
</dbReference>
<dbReference type="EMBL" id="BQNB010012065">
    <property type="protein sequence ID" value="GJS98724.1"/>
    <property type="molecule type" value="Genomic_DNA"/>
</dbReference>
<sequence length="366" mass="41816">MESVKEDYVDGRAQHKRENNMRNRIPKRHVSSSRSEKDTHAEDADINFVNDKQPLLCTMIVLHDTTLMTTTSVQSEPIYDTHMLEKVDRNIIPDSTNMCHRGGEIEQNAEKCQVSCPLLDLSFDNMTTEFSNQLSESEKNFSHKDRCPLQKDFSDCTFDNPEGKDSSLFAEESDISETKGSRNLRPAPQRKEEYTLQCALIFKEENLLKVKATLKSAWTEKDQINNLLKESRLMRSLEKFVGGKLFEGDLRLRQKNHMILSYDVLINQNFRDIENNADTNESNILSVDPHGSEGFSNQSWANDKAIIRPPAFLLTVLCRSVKVLKLKNIKKDATLKLFKNGMSMSVQKSQVHKMAKLQDGVEIVLG</sequence>
<organism evidence="2 3">
    <name type="scientific">Tanacetum coccineum</name>
    <dbReference type="NCBI Taxonomy" id="301880"/>
    <lineage>
        <taxon>Eukaryota</taxon>
        <taxon>Viridiplantae</taxon>
        <taxon>Streptophyta</taxon>
        <taxon>Embryophyta</taxon>
        <taxon>Tracheophyta</taxon>
        <taxon>Spermatophyta</taxon>
        <taxon>Magnoliopsida</taxon>
        <taxon>eudicotyledons</taxon>
        <taxon>Gunneridae</taxon>
        <taxon>Pentapetalae</taxon>
        <taxon>asterids</taxon>
        <taxon>campanulids</taxon>
        <taxon>Asterales</taxon>
        <taxon>Asteraceae</taxon>
        <taxon>Asteroideae</taxon>
        <taxon>Anthemideae</taxon>
        <taxon>Anthemidinae</taxon>
        <taxon>Tanacetum</taxon>
    </lineage>
</organism>
<evidence type="ECO:0000256" key="1">
    <source>
        <dbReference type="SAM" id="MobiDB-lite"/>
    </source>
</evidence>
<feature type="region of interest" description="Disordered" evidence="1">
    <location>
        <begin position="158"/>
        <end position="188"/>
    </location>
</feature>
<evidence type="ECO:0000313" key="3">
    <source>
        <dbReference type="Proteomes" id="UP001151760"/>
    </source>
</evidence>
<evidence type="ECO:0000313" key="2">
    <source>
        <dbReference type="EMBL" id="GJS98724.1"/>
    </source>
</evidence>
<keyword evidence="3" id="KW-1185">Reference proteome</keyword>
<protein>
    <submittedName>
        <fullName evidence="2">Uncharacterized protein</fullName>
    </submittedName>
</protein>
<name>A0ABQ5A7W1_9ASTR</name>
<feature type="region of interest" description="Disordered" evidence="1">
    <location>
        <begin position="1"/>
        <end position="42"/>
    </location>
</feature>
<proteinExistence type="predicted"/>